<dbReference type="EMBL" id="NOWF01000056">
    <property type="protein sequence ID" value="OYD06050.1"/>
    <property type="molecule type" value="Genomic_DNA"/>
</dbReference>
<accession>A0A235B184</accession>
<comment type="caution">
    <text evidence="2">The sequence shown here is derived from an EMBL/GenBank/DDBJ whole genome shotgun (WGS) entry which is preliminary data.</text>
</comment>
<keyword evidence="1" id="KW-1133">Transmembrane helix</keyword>
<dbReference type="AlphaFoldDB" id="A0A235B184"/>
<keyword evidence="1" id="KW-0812">Transmembrane</keyword>
<evidence type="ECO:0000313" key="2">
    <source>
        <dbReference type="EMBL" id="OYD06050.1"/>
    </source>
</evidence>
<evidence type="ECO:0008006" key="4">
    <source>
        <dbReference type="Google" id="ProtNLM"/>
    </source>
</evidence>
<dbReference type="OrthoDB" id="84942at2"/>
<gene>
    <name evidence="2" type="ORF">CHM34_18375</name>
</gene>
<reference evidence="2 3" key="1">
    <citation type="submission" date="2017-07" db="EMBL/GenBank/DDBJ databases">
        <title>The genome sequence of Paludifilum halophilum highlights mechanisms for microbial adaptation to high salt environemnts.</title>
        <authorList>
            <person name="Belbahri L."/>
        </authorList>
    </citation>
    <scope>NUCLEOTIDE SEQUENCE [LARGE SCALE GENOMIC DNA]</scope>
    <source>
        <strain evidence="2 3">DSM 102817</strain>
    </source>
</reference>
<feature type="transmembrane region" description="Helical" evidence="1">
    <location>
        <begin position="14"/>
        <end position="36"/>
    </location>
</feature>
<keyword evidence="1" id="KW-0472">Membrane</keyword>
<organism evidence="2 3">
    <name type="scientific">Paludifilum halophilum</name>
    <dbReference type="NCBI Taxonomy" id="1642702"/>
    <lineage>
        <taxon>Bacteria</taxon>
        <taxon>Bacillati</taxon>
        <taxon>Bacillota</taxon>
        <taxon>Bacilli</taxon>
        <taxon>Bacillales</taxon>
        <taxon>Thermoactinomycetaceae</taxon>
        <taxon>Paludifilum</taxon>
    </lineage>
</organism>
<keyword evidence="3" id="KW-1185">Reference proteome</keyword>
<feature type="non-terminal residue" evidence="2">
    <location>
        <position position="79"/>
    </location>
</feature>
<proteinExistence type="predicted"/>
<evidence type="ECO:0000256" key="1">
    <source>
        <dbReference type="SAM" id="Phobius"/>
    </source>
</evidence>
<evidence type="ECO:0000313" key="3">
    <source>
        <dbReference type="Proteomes" id="UP000215459"/>
    </source>
</evidence>
<dbReference type="Proteomes" id="UP000215459">
    <property type="component" value="Unassembled WGS sequence"/>
</dbReference>
<name>A0A235B184_9BACL</name>
<protein>
    <recommendedName>
        <fullName evidence="4">Sensor histidine kinase</fullName>
    </recommendedName>
</protein>
<sequence length="79" mass="9231">MEKVKKQVNLSKILIQYIFAFSIGTIALVTFFMILYQIGVNAEIILPANYYEKQIESQRDAIVKAEEHDDQILKQYKYA</sequence>